<keyword evidence="3" id="KW-0448">Lipopolysaccharide biosynthesis</keyword>
<protein>
    <submittedName>
        <fullName evidence="5">Glycosyltransferase family 25 protein</fullName>
    </submittedName>
</protein>
<dbReference type="CDD" id="cd06532">
    <property type="entry name" value="Glyco_transf_25"/>
    <property type="match status" value="1"/>
</dbReference>
<dbReference type="Proteomes" id="UP001205560">
    <property type="component" value="Unassembled WGS sequence"/>
</dbReference>
<gene>
    <name evidence="5" type="ORF">NX782_14855</name>
</gene>
<dbReference type="Pfam" id="PF01755">
    <property type="entry name" value="Glyco_transf_25"/>
    <property type="match status" value="1"/>
</dbReference>
<comment type="caution">
    <text evidence="5">The sequence shown here is derived from an EMBL/GenBank/DDBJ whole genome shotgun (WGS) entry which is preliminary data.</text>
</comment>
<keyword evidence="6" id="KW-1185">Reference proteome</keyword>
<organism evidence="5 6">
    <name type="scientific">Massilia norwichensis</name>
    <dbReference type="NCBI Taxonomy" id="1442366"/>
    <lineage>
        <taxon>Bacteria</taxon>
        <taxon>Pseudomonadati</taxon>
        <taxon>Pseudomonadota</taxon>
        <taxon>Betaproteobacteria</taxon>
        <taxon>Burkholderiales</taxon>
        <taxon>Oxalobacteraceae</taxon>
        <taxon>Telluria group</taxon>
        <taxon>Massilia</taxon>
    </lineage>
</organism>
<sequence>MNTQNSIPTFIISLPKDAHRREQLGKQLQDLALPFSVIQAVHGKSLSSEELDASYDRDKAIALFNRELSKGEIGCALSHLSIYRKMVEEDIPYALILEDDARILDEDLPATLSKLAQCHAAQAPVAVLLNHVMRYDGSTKIQLDDSRCLYEAYRGVNAHAYFITKAAAEILVRNLYPVYVVADKWEYFQEQYFPVTAMVPYPIGLAPVCLSSSIDAMGKRVKKIGNGRNYKYYLRKYLNQLKFLIMSRPFIRLEHQRVHELDSQPFQ</sequence>
<evidence type="ECO:0000256" key="1">
    <source>
        <dbReference type="ARBA" id="ARBA00005068"/>
    </source>
</evidence>
<dbReference type="EMBL" id="JANUGX010000017">
    <property type="protein sequence ID" value="MCS0590472.1"/>
    <property type="molecule type" value="Genomic_DNA"/>
</dbReference>
<accession>A0ABT2A8Q1</accession>
<proteinExistence type="predicted"/>
<name>A0ABT2A8Q1_9BURK</name>
<evidence type="ECO:0000313" key="6">
    <source>
        <dbReference type="Proteomes" id="UP001205560"/>
    </source>
</evidence>
<dbReference type="InterPro" id="IPR002654">
    <property type="entry name" value="Glyco_trans_25"/>
</dbReference>
<evidence type="ECO:0000313" key="5">
    <source>
        <dbReference type="EMBL" id="MCS0590472.1"/>
    </source>
</evidence>
<reference evidence="5 6" key="1">
    <citation type="submission" date="2022-08" db="EMBL/GenBank/DDBJ databases">
        <title>Reclassification of Massilia species as members of the genera Telluria, Duganella, Pseudoduganella, Mokoshia gen. nov. and Zemynaea gen. nov. using orthogonal and non-orthogonal genome-based approaches.</title>
        <authorList>
            <person name="Bowman J.P."/>
        </authorList>
    </citation>
    <scope>NUCLEOTIDE SEQUENCE [LARGE SCALE GENOMIC DNA]</scope>
    <source>
        <strain evidence="5 6">LMG 28164</strain>
    </source>
</reference>
<feature type="domain" description="Glycosyl transferase family 25" evidence="4">
    <location>
        <begin position="8"/>
        <end position="183"/>
    </location>
</feature>
<evidence type="ECO:0000256" key="2">
    <source>
        <dbReference type="ARBA" id="ARBA00005222"/>
    </source>
</evidence>
<comment type="pathway">
    <text evidence="2">Glycan metabolism; lacto-N-neotetraose biosynthesis.</text>
</comment>
<evidence type="ECO:0000256" key="3">
    <source>
        <dbReference type="ARBA" id="ARBA00022985"/>
    </source>
</evidence>
<evidence type="ECO:0000259" key="4">
    <source>
        <dbReference type="Pfam" id="PF01755"/>
    </source>
</evidence>
<dbReference type="RefSeq" id="WP_258846252.1">
    <property type="nucleotide sequence ID" value="NZ_JANUGX010000017.1"/>
</dbReference>
<comment type="pathway">
    <text evidence="1">Bacterial outer membrane biogenesis; lipooligosaccharide biosynthesis.</text>
</comment>